<feature type="region of interest" description="Disordered" evidence="9">
    <location>
        <begin position="125"/>
        <end position="152"/>
    </location>
</feature>
<name>J3NVR3_GAET3</name>
<dbReference type="InterPro" id="IPR018117">
    <property type="entry name" value="C5_DNA_meth_AS"/>
</dbReference>
<feature type="compositionally biased region" description="Low complexity" evidence="9">
    <location>
        <begin position="1133"/>
        <end position="1146"/>
    </location>
</feature>
<dbReference type="GO" id="GO:0044027">
    <property type="term" value="P:negative regulation of gene expression via chromosomal CpG island methylation"/>
    <property type="evidence" value="ECO:0007669"/>
    <property type="project" value="TreeGrafter"/>
</dbReference>
<dbReference type="PROSITE" id="PS51679">
    <property type="entry name" value="SAM_MT_C5"/>
    <property type="match status" value="1"/>
</dbReference>
<feature type="domain" description="BAH" evidence="10">
    <location>
        <begin position="416"/>
        <end position="545"/>
    </location>
</feature>
<comment type="subcellular location">
    <subcellularLocation>
        <location evidence="1">Nucleus</location>
    </subcellularLocation>
</comment>
<dbReference type="STRING" id="644352.J3NVR3"/>
<dbReference type="EMBL" id="GL385397">
    <property type="protein sequence ID" value="EJT75442.1"/>
    <property type="molecule type" value="Genomic_DNA"/>
</dbReference>
<organism evidence="11">
    <name type="scientific">Gaeumannomyces tritici (strain R3-111a-1)</name>
    <name type="common">Wheat and barley take-all root rot fungus</name>
    <name type="synonym">Gaeumannomyces graminis var. tritici</name>
    <dbReference type="NCBI Taxonomy" id="644352"/>
    <lineage>
        <taxon>Eukaryota</taxon>
        <taxon>Fungi</taxon>
        <taxon>Dikarya</taxon>
        <taxon>Ascomycota</taxon>
        <taxon>Pezizomycotina</taxon>
        <taxon>Sordariomycetes</taxon>
        <taxon>Sordariomycetidae</taxon>
        <taxon>Magnaporthales</taxon>
        <taxon>Magnaporthaceae</taxon>
        <taxon>Gaeumannomyces</taxon>
    </lineage>
</organism>
<dbReference type="Pfam" id="PF00145">
    <property type="entry name" value="DNA_methylase"/>
    <property type="match status" value="1"/>
</dbReference>
<evidence type="ECO:0000256" key="5">
    <source>
        <dbReference type="ARBA" id="ARBA00022691"/>
    </source>
</evidence>
<dbReference type="InterPro" id="IPR043151">
    <property type="entry name" value="BAH_sf"/>
</dbReference>
<feature type="region of interest" description="Disordered" evidence="9">
    <location>
        <begin position="1133"/>
        <end position="1161"/>
    </location>
</feature>
<accession>J3NVR3</accession>
<evidence type="ECO:0000256" key="1">
    <source>
        <dbReference type="ARBA" id="ARBA00004123"/>
    </source>
</evidence>
<reference evidence="11" key="2">
    <citation type="submission" date="2010-07" db="EMBL/GenBank/DDBJ databases">
        <authorList>
            <consortium name="The Broad Institute Genome Sequencing Platform"/>
            <consortium name="Broad Institute Genome Sequencing Center for Infectious Disease"/>
            <person name="Ma L.-J."/>
            <person name="Dead R."/>
            <person name="Young S."/>
            <person name="Zeng Q."/>
            <person name="Koehrsen M."/>
            <person name="Alvarado L."/>
            <person name="Berlin A."/>
            <person name="Chapman S.B."/>
            <person name="Chen Z."/>
            <person name="Freedman E."/>
            <person name="Gellesch M."/>
            <person name="Goldberg J."/>
            <person name="Griggs A."/>
            <person name="Gujja S."/>
            <person name="Heilman E.R."/>
            <person name="Heiman D."/>
            <person name="Hepburn T."/>
            <person name="Howarth C."/>
            <person name="Jen D."/>
            <person name="Larson L."/>
            <person name="Mehta T."/>
            <person name="Neiman D."/>
            <person name="Pearson M."/>
            <person name="Roberts A."/>
            <person name="Saif S."/>
            <person name="Shea T."/>
            <person name="Shenoy N."/>
            <person name="Sisk P."/>
            <person name="Stolte C."/>
            <person name="Sykes S."/>
            <person name="Walk T."/>
            <person name="White J."/>
            <person name="Yandava C."/>
            <person name="Haas B."/>
            <person name="Nusbaum C."/>
            <person name="Birren B."/>
        </authorList>
    </citation>
    <scope>NUCLEOTIDE SEQUENCE</scope>
    <source>
        <strain evidence="11">R3-111a-1</strain>
    </source>
</reference>
<feature type="region of interest" description="Disordered" evidence="9">
    <location>
        <begin position="1"/>
        <end position="38"/>
    </location>
</feature>
<dbReference type="VEuPathDB" id="FungiDB:GGTG_05376"/>
<evidence type="ECO:0000313" key="11">
    <source>
        <dbReference type="EMBL" id="EJT75442.1"/>
    </source>
</evidence>
<reference evidence="13" key="1">
    <citation type="submission" date="2010-07" db="EMBL/GenBank/DDBJ databases">
        <title>The genome sequence of Gaeumannomyces graminis var. tritici strain R3-111a-1.</title>
        <authorList>
            <consortium name="The Broad Institute Genome Sequencing Platform"/>
            <person name="Ma L.-J."/>
            <person name="Dead R."/>
            <person name="Young S."/>
            <person name="Zeng Q."/>
            <person name="Koehrsen M."/>
            <person name="Alvarado L."/>
            <person name="Berlin A."/>
            <person name="Chapman S.B."/>
            <person name="Chen Z."/>
            <person name="Freedman E."/>
            <person name="Gellesch M."/>
            <person name="Goldberg J."/>
            <person name="Griggs A."/>
            <person name="Gujja S."/>
            <person name="Heilman E.R."/>
            <person name="Heiman D."/>
            <person name="Hepburn T."/>
            <person name="Howarth C."/>
            <person name="Jen D."/>
            <person name="Larson L."/>
            <person name="Mehta T."/>
            <person name="Neiman D."/>
            <person name="Pearson M."/>
            <person name="Roberts A."/>
            <person name="Saif S."/>
            <person name="Shea T."/>
            <person name="Shenoy N."/>
            <person name="Sisk P."/>
            <person name="Stolte C."/>
            <person name="Sykes S."/>
            <person name="Walk T."/>
            <person name="White J."/>
            <person name="Yandava C."/>
            <person name="Haas B."/>
            <person name="Nusbaum C."/>
            <person name="Birren B."/>
        </authorList>
    </citation>
    <scope>NUCLEOTIDE SEQUENCE [LARGE SCALE GENOMIC DNA]</scope>
    <source>
        <strain evidence="13">R3-111a-1</strain>
    </source>
</reference>
<protein>
    <recommendedName>
        <fullName evidence="2">DNA (cytosine-5-)-methyltransferase</fullName>
        <ecNumber evidence="2">2.1.1.37</ecNumber>
    </recommendedName>
</protein>
<dbReference type="GO" id="GO:0003682">
    <property type="term" value="F:chromatin binding"/>
    <property type="evidence" value="ECO:0007669"/>
    <property type="project" value="InterPro"/>
</dbReference>
<feature type="compositionally biased region" description="Low complexity" evidence="9">
    <location>
        <begin position="7"/>
        <end position="17"/>
    </location>
</feature>
<dbReference type="RefSeq" id="XP_009221442.1">
    <property type="nucleotide sequence ID" value="XM_009223178.1"/>
</dbReference>
<keyword evidence="7" id="KW-0539">Nucleus</keyword>
<evidence type="ECO:0000256" key="9">
    <source>
        <dbReference type="SAM" id="MobiDB-lite"/>
    </source>
</evidence>
<evidence type="ECO:0000256" key="7">
    <source>
        <dbReference type="ARBA" id="ARBA00023242"/>
    </source>
</evidence>
<dbReference type="InterPro" id="IPR001525">
    <property type="entry name" value="C5_MeTfrase"/>
</dbReference>
<proteinExistence type="inferred from homology"/>
<dbReference type="InterPro" id="IPR057215">
    <property type="entry name" value="DUF7893"/>
</dbReference>
<dbReference type="PANTHER" id="PTHR10629:SF54">
    <property type="entry name" value="DNA METHYLTRANSFERASE DIM-2"/>
    <property type="match status" value="1"/>
</dbReference>
<dbReference type="PROSITE" id="PS51038">
    <property type="entry name" value="BAH"/>
    <property type="match status" value="1"/>
</dbReference>
<dbReference type="GO" id="GO:0032259">
    <property type="term" value="P:methylation"/>
    <property type="evidence" value="ECO:0007669"/>
    <property type="project" value="UniProtKB-KW"/>
</dbReference>
<keyword evidence="5 8" id="KW-0949">S-adenosyl-L-methionine</keyword>
<evidence type="ECO:0000313" key="13">
    <source>
        <dbReference type="Proteomes" id="UP000006039"/>
    </source>
</evidence>
<dbReference type="GeneID" id="20345834"/>
<dbReference type="Gene3D" id="3.40.50.150">
    <property type="entry name" value="Vaccinia Virus protein VP39"/>
    <property type="match status" value="1"/>
</dbReference>
<evidence type="ECO:0000259" key="10">
    <source>
        <dbReference type="PROSITE" id="PS51038"/>
    </source>
</evidence>
<evidence type="ECO:0000256" key="6">
    <source>
        <dbReference type="ARBA" id="ARBA00023125"/>
    </source>
</evidence>
<dbReference type="HOGENOM" id="CLU_003836_2_0_1"/>
<dbReference type="InterPro" id="IPR029063">
    <property type="entry name" value="SAM-dependent_MTases_sf"/>
</dbReference>
<evidence type="ECO:0000256" key="8">
    <source>
        <dbReference type="PROSITE-ProRule" id="PRU01016"/>
    </source>
</evidence>
<dbReference type="GO" id="GO:0003677">
    <property type="term" value="F:DNA binding"/>
    <property type="evidence" value="ECO:0007669"/>
    <property type="project" value="UniProtKB-KW"/>
</dbReference>
<feature type="active site" evidence="8">
    <location>
        <position position="776"/>
    </location>
</feature>
<dbReference type="PROSITE" id="PS00094">
    <property type="entry name" value="C5_MTASE_1"/>
    <property type="match status" value="1"/>
</dbReference>
<evidence type="ECO:0000313" key="12">
    <source>
        <dbReference type="EnsemblFungi" id="EJT75442"/>
    </source>
</evidence>
<dbReference type="GO" id="GO:0003886">
    <property type="term" value="F:DNA (cytosine-5-)-methyltransferase activity"/>
    <property type="evidence" value="ECO:0007669"/>
    <property type="project" value="UniProtKB-EC"/>
</dbReference>
<dbReference type="Gene3D" id="2.30.30.490">
    <property type="match status" value="1"/>
</dbReference>
<feature type="compositionally biased region" description="Basic and acidic residues" evidence="9">
    <location>
        <begin position="20"/>
        <end position="31"/>
    </location>
</feature>
<dbReference type="Gene3D" id="3.90.120.10">
    <property type="entry name" value="DNA Methylase, subunit A, domain 2"/>
    <property type="match status" value="1"/>
</dbReference>
<dbReference type="Proteomes" id="UP000006039">
    <property type="component" value="Unassembled WGS sequence"/>
</dbReference>
<dbReference type="OrthoDB" id="5376140at2759"/>
<dbReference type="InterPro" id="IPR050390">
    <property type="entry name" value="C5-Methyltransferase"/>
</dbReference>
<keyword evidence="3 8" id="KW-0489">Methyltransferase</keyword>
<keyword evidence="13" id="KW-1185">Reference proteome</keyword>
<dbReference type="InterPro" id="IPR001025">
    <property type="entry name" value="BAH_dom"/>
</dbReference>
<reference evidence="12" key="4">
    <citation type="journal article" date="2015" name="G3 (Bethesda)">
        <title>Genome sequences of three phytopathogenic species of the Magnaporthaceae family of fungi.</title>
        <authorList>
            <person name="Okagaki L.H."/>
            <person name="Nunes C.C."/>
            <person name="Sailsbery J."/>
            <person name="Clay B."/>
            <person name="Brown D."/>
            <person name="John T."/>
            <person name="Oh Y."/>
            <person name="Young N."/>
            <person name="Fitzgerald M."/>
            <person name="Haas B.J."/>
            <person name="Zeng Q."/>
            <person name="Young S."/>
            <person name="Adiconis X."/>
            <person name="Fan L."/>
            <person name="Levin J.Z."/>
            <person name="Mitchell T.K."/>
            <person name="Okubara P.A."/>
            <person name="Farman M.L."/>
            <person name="Kohn L.M."/>
            <person name="Birren B."/>
            <person name="Ma L.-J."/>
            <person name="Dean R.A."/>
        </authorList>
    </citation>
    <scope>NUCLEOTIDE SEQUENCE</scope>
    <source>
        <strain evidence="12">R3-111a-1</strain>
    </source>
</reference>
<dbReference type="EC" id="2.1.1.37" evidence="2"/>
<dbReference type="EnsemblFungi" id="EJT75442">
    <property type="protein sequence ID" value="EJT75442"/>
    <property type="gene ID" value="GGTG_05376"/>
</dbReference>
<reference evidence="11" key="3">
    <citation type="submission" date="2010-09" db="EMBL/GenBank/DDBJ databases">
        <title>Annotation of Gaeumannomyces graminis var. tritici R3-111a-1.</title>
        <authorList>
            <consortium name="The Broad Institute Genome Sequencing Platform"/>
            <person name="Ma L.-J."/>
            <person name="Dead R."/>
            <person name="Young S.K."/>
            <person name="Zeng Q."/>
            <person name="Gargeya S."/>
            <person name="Fitzgerald M."/>
            <person name="Haas B."/>
            <person name="Abouelleil A."/>
            <person name="Alvarado L."/>
            <person name="Arachchi H.M."/>
            <person name="Berlin A."/>
            <person name="Brown A."/>
            <person name="Chapman S.B."/>
            <person name="Chen Z."/>
            <person name="Dunbar C."/>
            <person name="Freedman E."/>
            <person name="Gearin G."/>
            <person name="Gellesch M."/>
            <person name="Goldberg J."/>
            <person name="Griggs A."/>
            <person name="Gujja S."/>
            <person name="Heiman D."/>
            <person name="Howarth C."/>
            <person name="Larson L."/>
            <person name="Lui A."/>
            <person name="MacDonald P.J.P."/>
            <person name="Mehta T."/>
            <person name="Montmayeur A."/>
            <person name="Murphy C."/>
            <person name="Neiman D."/>
            <person name="Pearson M."/>
            <person name="Priest M."/>
            <person name="Roberts A."/>
            <person name="Saif S."/>
            <person name="Shea T."/>
            <person name="Shenoy N."/>
            <person name="Sisk P."/>
            <person name="Stolte C."/>
            <person name="Sykes S."/>
            <person name="Yandava C."/>
            <person name="Wortman J."/>
            <person name="Nusbaum C."/>
            <person name="Birren B."/>
        </authorList>
    </citation>
    <scope>NUCLEOTIDE SEQUENCE</scope>
    <source>
        <strain evidence="11">R3-111a-1</strain>
    </source>
</reference>
<evidence type="ECO:0000256" key="3">
    <source>
        <dbReference type="ARBA" id="ARBA00022603"/>
    </source>
</evidence>
<sequence>MPPPLITPSTSPLRSLSEQGSERGLGDHANDWEWGGFDQESEQDLKLGKVEQDALGLQNLEYEDQSQAEWHVPLRSPLPKGKTISVDIPESTLATPRSLYKRYNAVTDAWELPPSVPEDKALAALQQGDHSARRAQVKVGNKDENDDDDDDDEDEYYLDDFAIYADNAQHSGDLISLHELFRMGKSTLFFDGTLSKGQNRHEKWQLEHVAFDELSIGNYGLENHTIGDKVWIRSTLNREKGGVWYKLGAPGIEYIRFFEPFRWLADLAKHLVDFIESRNNEAGIHDFREDFARWLVLRHGNDASFQQWFQQHPSYDYRSKVSEYAEFLWDQVYGTVTDSRQIKLFNEVLHFTQYPEHSPLANYTVVTPYIHSLFDHLDCQSFLKATSPKNARATTIPRVTHKQARNDGPLTEALLASIKPGDVISTPPDDSTSGTKWAHNHNHARWYARVQGLSRTKNGERMFHIAWLYHPKDTPCGSQRYPWDNELFYSSHCSCHSSTTEDRPIPAGEVLGIHSVEWFGNENTKAEFFIRQMYLTDERRWVVLRESDFTCSQDRGRRYEVGDTVLARTFPNGKTLEPYEIVDLSGGNANFRKLERRDRIDGSDTAPNELIYTDDTISMPISWIQGPCTVRIIPSDAAPSTPYDRRGTGNIFYITHRRQDDSTLTPFDDASIPSTFRQGFNPLEMGKSFTPLRGLDLFAGCGNLGRGIEEGGAVRVKWVNDIWNVAIHTYMANADPDAVPFLGSVDTMLEKALKGECGPSVPAKGEVEFISGGSPCQGFSLLTANKSSEAQKKNRSLVASFASFVDFYRPKYGILENVSSMVGKSDNPGSDYFSQLLCAIVGMGYQIQIILGDAWTYGAPQSRSRVFLIFALPGCTLPERPMMSHSHPGGTKRFSLGKLSNNEQFSQREFEPTAFSYVSSGEAMKGLPNIQDGRVRICPGFSDHNSSATSPIEQLRTSLIPTAPYGMGFAKAYYKTGQITEAERLCFPENPSHRVQPKSRGWTRQDPTKLFATVTTTPQPTDARTAHITHPFEHRTLSILEIRRAQGVPDDEVLVGSFANRWKLIGNSVARQASLALGLELRRAMCGGSLYETRDVPGGVGVEVEVPEETVMPEVEEIKVTTTTTTEIEVSYRPAAASAQPQPQCPTSAHGDGDERPAAARVQVSASKAVFTSTSTLTSRLASVMATGVKRRASCGNEVSMVKRHRKGSLEDTIDI</sequence>
<dbReference type="SUPFAM" id="SSF53335">
    <property type="entry name" value="S-adenosyl-L-methionine-dependent methyltransferases"/>
    <property type="match status" value="1"/>
</dbReference>
<keyword evidence="6" id="KW-0238">DNA-binding</keyword>
<dbReference type="PANTHER" id="PTHR10629">
    <property type="entry name" value="CYTOSINE-SPECIFIC METHYLTRANSFERASE"/>
    <property type="match status" value="1"/>
</dbReference>
<dbReference type="eggNOG" id="ENOG502R6QN">
    <property type="taxonomic scope" value="Eukaryota"/>
</dbReference>
<dbReference type="AlphaFoldDB" id="J3NVR3"/>
<keyword evidence="4 8" id="KW-0808">Transferase</keyword>
<dbReference type="Pfam" id="PF25423">
    <property type="entry name" value="DUF7893"/>
    <property type="match status" value="1"/>
</dbReference>
<evidence type="ECO:0000256" key="2">
    <source>
        <dbReference type="ARBA" id="ARBA00011975"/>
    </source>
</evidence>
<gene>
    <name evidence="12" type="primary">20345834</name>
    <name evidence="11" type="ORF">GGTG_05376</name>
</gene>
<evidence type="ECO:0000256" key="4">
    <source>
        <dbReference type="ARBA" id="ARBA00022679"/>
    </source>
</evidence>
<reference evidence="12" key="5">
    <citation type="submission" date="2018-04" db="UniProtKB">
        <authorList>
            <consortium name="EnsemblFungi"/>
        </authorList>
    </citation>
    <scope>IDENTIFICATION</scope>
    <source>
        <strain evidence="12">R3-111a-1</strain>
    </source>
</reference>
<comment type="similarity">
    <text evidence="8">Belongs to the class I-like SAM-binding methyltransferase superfamily. C5-methyltransferase family.</text>
</comment>
<dbReference type="PRINTS" id="PR00105">
    <property type="entry name" value="C5METTRFRASE"/>
</dbReference>
<dbReference type="GO" id="GO:0005634">
    <property type="term" value="C:nucleus"/>
    <property type="evidence" value="ECO:0007669"/>
    <property type="project" value="UniProtKB-SubCell"/>
</dbReference>